<protein>
    <submittedName>
        <fullName evidence="2">Uncharacterized protein</fullName>
    </submittedName>
</protein>
<feature type="region of interest" description="Disordered" evidence="1">
    <location>
        <begin position="43"/>
        <end position="76"/>
    </location>
</feature>
<keyword evidence="3" id="KW-1185">Reference proteome</keyword>
<feature type="compositionally biased region" description="Low complexity" evidence="1">
    <location>
        <begin position="46"/>
        <end position="60"/>
    </location>
</feature>
<accession>A0A8X6YPE2</accession>
<dbReference type="AlphaFoldDB" id="A0A8X6YPE2"/>
<gene>
    <name evidence="2" type="ORF">TNIN_475611</name>
</gene>
<dbReference type="Proteomes" id="UP000886998">
    <property type="component" value="Unassembled WGS sequence"/>
</dbReference>
<sequence>MSAYVRIARTADWVQVQLSHWLPPRRRPFKAVLLSSGSPTAKKIFSEGGESSTESSPSPFCEEDHPFPRPWEGRRTYRTPTPLREELSLTPLFSTSRLVATTILSLSSPRPHAAHARLFWGDESSTSPNLFFDERACRDEDHTFQTIQNSHHRLNPQVLLIRSNFGESGGYGELTTTSSVSLPQKPGGPSGPDLLR</sequence>
<proteinExistence type="predicted"/>
<name>A0A8X6YPE2_9ARAC</name>
<evidence type="ECO:0000256" key="1">
    <source>
        <dbReference type="SAM" id="MobiDB-lite"/>
    </source>
</evidence>
<evidence type="ECO:0000313" key="2">
    <source>
        <dbReference type="EMBL" id="GFY74548.1"/>
    </source>
</evidence>
<dbReference type="EMBL" id="BMAV01020813">
    <property type="protein sequence ID" value="GFY74548.1"/>
    <property type="molecule type" value="Genomic_DNA"/>
</dbReference>
<feature type="compositionally biased region" description="Basic and acidic residues" evidence="1">
    <location>
        <begin position="62"/>
        <end position="75"/>
    </location>
</feature>
<reference evidence="2" key="1">
    <citation type="submission" date="2020-08" db="EMBL/GenBank/DDBJ databases">
        <title>Multicomponent nature underlies the extraordinary mechanical properties of spider dragline silk.</title>
        <authorList>
            <person name="Kono N."/>
            <person name="Nakamura H."/>
            <person name="Mori M."/>
            <person name="Yoshida Y."/>
            <person name="Ohtoshi R."/>
            <person name="Malay A.D."/>
            <person name="Moran D.A.P."/>
            <person name="Tomita M."/>
            <person name="Numata K."/>
            <person name="Arakawa K."/>
        </authorList>
    </citation>
    <scope>NUCLEOTIDE SEQUENCE</scope>
</reference>
<evidence type="ECO:0000313" key="3">
    <source>
        <dbReference type="Proteomes" id="UP000886998"/>
    </source>
</evidence>
<feature type="region of interest" description="Disordered" evidence="1">
    <location>
        <begin position="172"/>
        <end position="196"/>
    </location>
</feature>
<comment type="caution">
    <text evidence="2">The sequence shown here is derived from an EMBL/GenBank/DDBJ whole genome shotgun (WGS) entry which is preliminary data.</text>
</comment>
<organism evidence="2 3">
    <name type="scientific">Trichonephila inaurata madagascariensis</name>
    <dbReference type="NCBI Taxonomy" id="2747483"/>
    <lineage>
        <taxon>Eukaryota</taxon>
        <taxon>Metazoa</taxon>
        <taxon>Ecdysozoa</taxon>
        <taxon>Arthropoda</taxon>
        <taxon>Chelicerata</taxon>
        <taxon>Arachnida</taxon>
        <taxon>Araneae</taxon>
        <taxon>Araneomorphae</taxon>
        <taxon>Entelegynae</taxon>
        <taxon>Araneoidea</taxon>
        <taxon>Nephilidae</taxon>
        <taxon>Trichonephila</taxon>
        <taxon>Trichonephila inaurata</taxon>
    </lineage>
</organism>